<dbReference type="PANTHER" id="PTHR21039">
    <property type="entry name" value="HISTIDINOL PHOSPHATASE-RELATED"/>
    <property type="match status" value="1"/>
</dbReference>
<evidence type="ECO:0000256" key="3">
    <source>
        <dbReference type="ARBA" id="ARBA00013085"/>
    </source>
</evidence>
<evidence type="ECO:0000259" key="9">
    <source>
        <dbReference type="Pfam" id="PF02811"/>
    </source>
</evidence>
<keyword evidence="4 8" id="KW-0028">Amino-acid biosynthesis</keyword>
<comment type="pathway">
    <text evidence="1 8">Amino-acid biosynthesis; L-histidine biosynthesis; L-histidine from 5-phospho-alpha-D-ribose 1-diphosphate: step 8/9.</text>
</comment>
<evidence type="ECO:0000256" key="7">
    <source>
        <dbReference type="ARBA" id="ARBA00049158"/>
    </source>
</evidence>
<comment type="catalytic activity">
    <reaction evidence="7 8">
        <text>L-histidinol phosphate + H2O = L-histidinol + phosphate</text>
        <dbReference type="Rhea" id="RHEA:14465"/>
        <dbReference type="ChEBI" id="CHEBI:15377"/>
        <dbReference type="ChEBI" id="CHEBI:43474"/>
        <dbReference type="ChEBI" id="CHEBI:57699"/>
        <dbReference type="ChEBI" id="CHEBI:57980"/>
        <dbReference type="EC" id="3.1.3.15"/>
    </reaction>
</comment>
<feature type="domain" description="PHP" evidence="9">
    <location>
        <begin position="5"/>
        <end position="208"/>
    </location>
</feature>
<keyword evidence="5 8" id="KW-0378">Hydrolase</keyword>
<evidence type="ECO:0000256" key="6">
    <source>
        <dbReference type="ARBA" id="ARBA00023102"/>
    </source>
</evidence>
<protein>
    <recommendedName>
        <fullName evidence="3 8">Histidinol-phosphatase</fullName>
        <shortName evidence="8">HolPase</shortName>
        <ecNumber evidence="3 8">3.1.3.15</ecNumber>
    </recommendedName>
</protein>
<organism evidence="10">
    <name type="scientific">uncultured spirochete</name>
    <dbReference type="NCBI Taxonomy" id="156406"/>
    <lineage>
        <taxon>Bacteria</taxon>
        <taxon>Pseudomonadati</taxon>
        <taxon>Spirochaetota</taxon>
        <taxon>Spirochaetia</taxon>
        <taxon>Spirochaetales</taxon>
        <taxon>environmental samples</taxon>
    </lineage>
</organism>
<dbReference type="InterPro" id="IPR010140">
    <property type="entry name" value="Histidinol_P_phosphatase_HisJ"/>
</dbReference>
<reference evidence="10" key="1">
    <citation type="submission" date="2017-02" db="EMBL/GenBank/DDBJ databases">
        <authorList>
            <person name="Regsiter A."/>
            <person name="William W."/>
        </authorList>
    </citation>
    <scope>NUCLEOTIDE SEQUENCE</scope>
    <source>
        <strain evidence="10">Bib</strain>
    </source>
</reference>
<dbReference type="GO" id="GO:0005737">
    <property type="term" value="C:cytoplasm"/>
    <property type="evidence" value="ECO:0007669"/>
    <property type="project" value="TreeGrafter"/>
</dbReference>
<proteinExistence type="inferred from homology"/>
<gene>
    <name evidence="10" type="ORF">SPIROBIBN47_150134</name>
</gene>
<evidence type="ECO:0000256" key="2">
    <source>
        <dbReference type="ARBA" id="ARBA00009152"/>
    </source>
</evidence>
<dbReference type="Pfam" id="PF02811">
    <property type="entry name" value="PHP"/>
    <property type="match status" value="1"/>
</dbReference>
<dbReference type="GO" id="GO:0004401">
    <property type="term" value="F:histidinol-phosphatase activity"/>
    <property type="evidence" value="ECO:0007669"/>
    <property type="project" value="UniProtKB-UniRule"/>
</dbReference>
<evidence type="ECO:0000256" key="8">
    <source>
        <dbReference type="RuleBase" id="RU366003"/>
    </source>
</evidence>
<name>A0A3P3XHK8_9SPIR</name>
<dbReference type="InterPro" id="IPR004013">
    <property type="entry name" value="PHP_dom"/>
</dbReference>
<dbReference type="GO" id="GO:0000105">
    <property type="term" value="P:L-histidine biosynthetic process"/>
    <property type="evidence" value="ECO:0007669"/>
    <property type="project" value="UniProtKB-UniRule"/>
</dbReference>
<dbReference type="EMBL" id="FWDM01000007">
    <property type="protein sequence ID" value="SLM10824.1"/>
    <property type="molecule type" value="Genomic_DNA"/>
</dbReference>
<dbReference type="AlphaFoldDB" id="A0A3P3XHK8"/>
<dbReference type="EC" id="3.1.3.15" evidence="3 8"/>
<evidence type="ECO:0000256" key="1">
    <source>
        <dbReference type="ARBA" id="ARBA00004970"/>
    </source>
</evidence>
<dbReference type="CDD" id="cd12110">
    <property type="entry name" value="PHP_HisPPase_Hisj_like"/>
    <property type="match status" value="1"/>
</dbReference>
<dbReference type="Gene3D" id="3.20.20.140">
    <property type="entry name" value="Metal-dependent hydrolases"/>
    <property type="match status" value="1"/>
</dbReference>
<evidence type="ECO:0000256" key="5">
    <source>
        <dbReference type="ARBA" id="ARBA00022801"/>
    </source>
</evidence>
<dbReference type="SUPFAM" id="SSF89550">
    <property type="entry name" value="PHP domain-like"/>
    <property type="match status" value="1"/>
</dbReference>
<keyword evidence="6 8" id="KW-0368">Histidine biosynthesis</keyword>
<evidence type="ECO:0000313" key="10">
    <source>
        <dbReference type="EMBL" id="SLM10824.1"/>
    </source>
</evidence>
<dbReference type="InterPro" id="IPR016195">
    <property type="entry name" value="Pol/histidinol_Pase-like"/>
</dbReference>
<comment type="similarity">
    <text evidence="2 8">Belongs to the PHP hydrolase family. HisK subfamily.</text>
</comment>
<evidence type="ECO:0000256" key="4">
    <source>
        <dbReference type="ARBA" id="ARBA00022605"/>
    </source>
</evidence>
<dbReference type="NCBIfam" id="TIGR01856">
    <property type="entry name" value="hisJ_fam"/>
    <property type="match status" value="1"/>
</dbReference>
<sequence>MAFSFHTHSTFCDGKADARTMAEAAFAHHYTHLGFSAHAPVPFKTRWNLPWERAQSYVETVRALAQEFEPKGMKIFLGLETDYAPGITMPDNPAYDVFGLDYRIGSVHYITAPGEEPFTVDEPQEEFARNVLRWEPDGDYRRIWKRYWQYMSEMIARGGFDIIGHFDLVKKNNPDGRWFDEQDPAYLDAAFQAVELAAEKQLVAEINTGGIARGKHHEAYPSVRILKRMHERGLRLTLGDDAHAPSHIGTYQHAAIDAARRAGYQSLWYLDAPGVWKEISIDEAARSR</sequence>
<accession>A0A3P3XHK8</accession>
<dbReference type="UniPathway" id="UPA00031">
    <property type="reaction ID" value="UER00013"/>
</dbReference>
<dbReference type="PANTHER" id="PTHR21039:SF0">
    <property type="entry name" value="HISTIDINOL-PHOSPHATASE"/>
    <property type="match status" value="1"/>
</dbReference>